<evidence type="ECO:0000256" key="1">
    <source>
        <dbReference type="SAM" id="MobiDB-lite"/>
    </source>
</evidence>
<dbReference type="Pfam" id="PF24623">
    <property type="entry name" value="Phage_zn_bind_8"/>
    <property type="match status" value="1"/>
</dbReference>
<protein>
    <recommendedName>
        <fullName evidence="2">DNA-binding phage zinc finger domain-containing protein</fullName>
    </recommendedName>
</protein>
<organism evidence="3 5">
    <name type="scientific">Amycolatopsis methanolica 239</name>
    <dbReference type="NCBI Taxonomy" id="1068978"/>
    <lineage>
        <taxon>Bacteria</taxon>
        <taxon>Bacillati</taxon>
        <taxon>Actinomycetota</taxon>
        <taxon>Actinomycetes</taxon>
        <taxon>Pseudonocardiales</taxon>
        <taxon>Pseudonocardiaceae</taxon>
        <taxon>Amycolatopsis</taxon>
        <taxon>Amycolatopsis methanolica group</taxon>
    </lineage>
</organism>
<evidence type="ECO:0000259" key="2">
    <source>
        <dbReference type="Pfam" id="PF24623"/>
    </source>
</evidence>
<feature type="domain" description="DNA-binding phage zinc finger" evidence="2">
    <location>
        <begin position="22"/>
        <end position="65"/>
    </location>
</feature>
<evidence type="ECO:0000313" key="5">
    <source>
        <dbReference type="Proteomes" id="UP000062973"/>
    </source>
</evidence>
<dbReference type="KEGG" id="amq:AMETH_6287"/>
<feature type="region of interest" description="Disordered" evidence="1">
    <location>
        <begin position="44"/>
        <end position="75"/>
    </location>
</feature>
<feature type="compositionally biased region" description="Basic and acidic residues" evidence="1">
    <location>
        <begin position="60"/>
        <end position="75"/>
    </location>
</feature>
<dbReference type="InterPro" id="IPR056911">
    <property type="entry name" value="Phage_Znf_bind_put"/>
</dbReference>
<dbReference type="HOGENOM" id="CLU_2663000_0_0_11"/>
<evidence type="ECO:0000313" key="3">
    <source>
        <dbReference type="EMBL" id="AIJ26379.1"/>
    </source>
</evidence>
<dbReference type="OrthoDB" id="4239989at2"/>
<proteinExistence type="predicted"/>
<dbReference type="Proteomes" id="UP000062973">
    <property type="component" value="Chromosome"/>
</dbReference>
<dbReference type="KEGG" id="amq:AMETH_6346"/>
<dbReference type="PATRIC" id="fig|1068978.7.peg.6754"/>
<dbReference type="RefSeq" id="WP_017985215.1">
    <property type="nucleotide sequence ID" value="NZ_AQUL01000001.1"/>
</dbReference>
<dbReference type="AlphaFoldDB" id="A0A076MYU7"/>
<name>A0A076MYU7_AMYME</name>
<dbReference type="STRING" id="1068978.AMETH_6287"/>
<keyword evidence="5" id="KW-1185">Reference proteome</keyword>
<dbReference type="EMBL" id="CP009110">
    <property type="protein sequence ID" value="AIJ26438.1"/>
    <property type="molecule type" value="Genomic_DNA"/>
</dbReference>
<gene>
    <name evidence="3" type="ORF">AMETH_6287</name>
    <name evidence="4" type="ORF">AMETH_6346</name>
</gene>
<sequence length="75" mass="8527">MSRYTAGELRRLDELGNFLMTREDAETTDCPRCNAQPGKTCTNVITGEPLRGPAHHQRIAKAERQEGRDSERWTP</sequence>
<evidence type="ECO:0000313" key="4">
    <source>
        <dbReference type="EMBL" id="AIJ26438.1"/>
    </source>
</evidence>
<dbReference type="EMBL" id="CP009110">
    <property type="protein sequence ID" value="AIJ26379.1"/>
    <property type="molecule type" value="Genomic_DNA"/>
</dbReference>
<reference evidence="3 5" key="1">
    <citation type="submission" date="2014-07" db="EMBL/GenBank/DDBJ databases">
        <title>Whole Genome Sequence of the Amycolatopsis methanolica 239.</title>
        <authorList>
            <person name="Tang B."/>
        </authorList>
    </citation>
    <scope>NUCLEOTIDE SEQUENCE [LARGE SCALE GENOMIC DNA]</scope>
    <source>
        <strain evidence="3 5">239</strain>
    </source>
</reference>
<accession>A0A076MYU7</accession>